<feature type="domain" description="TauD/TfdA-like" evidence="6">
    <location>
        <begin position="13"/>
        <end position="304"/>
    </location>
</feature>
<dbReference type="EMBL" id="KN847476">
    <property type="protein sequence ID" value="KIX07973.1"/>
    <property type="molecule type" value="Genomic_DNA"/>
</dbReference>
<dbReference type="HOGENOM" id="CLU_036005_2_0_1"/>
<dbReference type="GO" id="GO:0046872">
    <property type="term" value="F:metal ion binding"/>
    <property type="evidence" value="ECO:0007669"/>
    <property type="project" value="UniProtKB-KW"/>
</dbReference>
<dbReference type="SUPFAM" id="SSF51197">
    <property type="entry name" value="Clavaminate synthase-like"/>
    <property type="match status" value="1"/>
</dbReference>
<dbReference type="PANTHER" id="PTHR43779:SF3">
    <property type="entry name" value="(3R)-3-[(CARBOXYMETHYL)AMINO]FATTY ACID OXYGENASE_DECARBOXYLASE"/>
    <property type="match status" value="1"/>
</dbReference>
<dbReference type="VEuPathDB" id="FungiDB:Z518_02627"/>
<keyword evidence="4" id="KW-0560">Oxidoreductase</keyword>
<dbReference type="InterPro" id="IPR003819">
    <property type="entry name" value="TauD/TfdA-like"/>
</dbReference>
<reference evidence="7 8" key="1">
    <citation type="submission" date="2015-01" db="EMBL/GenBank/DDBJ databases">
        <title>The Genome Sequence of Rhinocladiella mackenzie CBS 650.93.</title>
        <authorList>
            <consortium name="The Broad Institute Genomics Platform"/>
            <person name="Cuomo C."/>
            <person name="de Hoog S."/>
            <person name="Gorbushina A."/>
            <person name="Stielow B."/>
            <person name="Teixiera M."/>
            <person name="Abouelleil A."/>
            <person name="Chapman S.B."/>
            <person name="Priest M."/>
            <person name="Young S.K."/>
            <person name="Wortman J."/>
            <person name="Nusbaum C."/>
            <person name="Birren B."/>
        </authorList>
    </citation>
    <scope>NUCLEOTIDE SEQUENCE [LARGE SCALE GENOMIC DNA]</scope>
    <source>
        <strain evidence="7 8">CBS 650.93</strain>
    </source>
</reference>
<dbReference type="InterPro" id="IPR051178">
    <property type="entry name" value="TfdA_dioxygenase"/>
</dbReference>
<evidence type="ECO:0000256" key="4">
    <source>
        <dbReference type="ARBA" id="ARBA00023002"/>
    </source>
</evidence>
<name>A0A0D2HC07_9EURO</name>
<keyword evidence="2" id="KW-0479">Metal-binding</keyword>
<dbReference type="InterPro" id="IPR042098">
    <property type="entry name" value="TauD-like_sf"/>
</dbReference>
<proteinExistence type="inferred from homology"/>
<sequence length="326" mass="36822">MPHATEPDYQYIQVKKLAPTFGAEVSGIDFSKPVEPEVFKEVLHAITEYGVLVFRKAALDDARHVTFSALFGELDDVKPYLTLGRKNRFPFDELFDVSNLEDDGSLVQVDSKRDQVSRGNSLFHVDSAFNPRRAGYSLLRAHELPPPGHGGNTDFADTRTAYAELLPELKAQLTEHDYVGANSLWHSRKKACPHSEFLKGIDPEAYPFGRHRIAQLHEPSGRMNLYIANHLHHLEYADGTRVPEPESTELIETLLKHATQDKYVLSVEWREPGDLIAWDNTAVMHRAGEGTFMGKYKRDMRRTTVHDGSSTAWGLNERTTARMGLP</sequence>
<dbReference type="OrthoDB" id="5818554at2759"/>
<gene>
    <name evidence="7" type="ORF">Z518_02627</name>
</gene>
<comment type="similarity">
    <text evidence="1">Belongs to the TfdA dioxygenase family.</text>
</comment>
<dbReference type="GO" id="GO:0051213">
    <property type="term" value="F:dioxygenase activity"/>
    <property type="evidence" value="ECO:0007669"/>
    <property type="project" value="UniProtKB-KW"/>
</dbReference>
<dbReference type="PANTHER" id="PTHR43779">
    <property type="entry name" value="DIOXYGENASE RV0097-RELATED"/>
    <property type="match status" value="1"/>
</dbReference>
<dbReference type="GeneID" id="25290698"/>
<dbReference type="STRING" id="1442369.A0A0D2HC07"/>
<keyword evidence="8" id="KW-1185">Reference proteome</keyword>
<keyword evidence="5" id="KW-0408">Iron</keyword>
<evidence type="ECO:0000259" key="6">
    <source>
        <dbReference type="Pfam" id="PF02668"/>
    </source>
</evidence>
<dbReference type="Gene3D" id="3.60.130.10">
    <property type="entry name" value="Clavaminate synthase-like"/>
    <property type="match status" value="1"/>
</dbReference>
<keyword evidence="3" id="KW-0223">Dioxygenase</keyword>
<dbReference type="AlphaFoldDB" id="A0A0D2HC07"/>
<dbReference type="Pfam" id="PF02668">
    <property type="entry name" value="TauD"/>
    <property type="match status" value="1"/>
</dbReference>
<dbReference type="RefSeq" id="XP_013275109.1">
    <property type="nucleotide sequence ID" value="XM_013419655.1"/>
</dbReference>
<evidence type="ECO:0000313" key="7">
    <source>
        <dbReference type="EMBL" id="KIX07973.1"/>
    </source>
</evidence>
<evidence type="ECO:0000256" key="3">
    <source>
        <dbReference type="ARBA" id="ARBA00022964"/>
    </source>
</evidence>
<protein>
    <submittedName>
        <fullName evidence="7">Rhinocladiella mackenziei CBS 650.93 unplaced genomic scaffold supercont1.2, whole genome shotgun sequence</fullName>
    </submittedName>
</protein>
<evidence type="ECO:0000313" key="8">
    <source>
        <dbReference type="Proteomes" id="UP000053617"/>
    </source>
</evidence>
<evidence type="ECO:0000256" key="2">
    <source>
        <dbReference type="ARBA" id="ARBA00022723"/>
    </source>
</evidence>
<evidence type="ECO:0000256" key="1">
    <source>
        <dbReference type="ARBA" id="ARBA00005896"/>
    </source>
</evidence>
<organism evidence="7 8">
    <name type="scientific">Rhinocladiella mackenziei CBS 650.93</name>
    <dbReference type="NCBI Taxonomy" id="1442369"/>
    <lineage>
        <taxon>Eukaryota</taxon>
        <taxon>Fungi</taxon>
        <taxon>Dikarya</taxon>
        <taxon>Ascomycota</taxon>
        <taxon>Pezizomycotina</taxon>
        <taxon>Eurotiomycetes</taxon>
        <taxon>Chaetothyriomycetidae</taxon>
        <taxon>Chaetothyriales</taxon>
        <taxon>Herpotrichiellaceae</taxon>
        <taxon>Rhinocladiella</taxon>
    </lineage>
</organism>
<dbReference type="Proteomes" id="UP000053617">
    <property type="component" value="Unassembled WGS sequence"/>
</dbReference>
<accession>A0A0D2HC07</accession>
<evidence type="ECO:0000256" key="5">
    <source>
        <dbReference type="ARBA" id="ARBA00023004"/>
    </source>
</evidence>